<feature type="non-terminal residue" evidence="2">
    <location>
        <position position="55"/>
    </location>
</feature>
<accession>A0A383EA71</accession>
<dbReference type="AlphaFoldDB" id="A0A383EA71"/>
<dbReference type="EMBL" id="UINC01224060">
    <property type="protein sequence ID" value="SVE53514.1"/>
    <property type="molecule type" value="Genomic_DNA"/>
</dbReference>
<sequence>MVGCICTSGDEHRQSSAKTAPRQSKTNIETRSLGQAVAQKKGPAKAGPFVGLVGG</sequence>
<evidence type="ECO:0000256" key="1">
    <source>
        <dbReference type="SAM" id="MobiDB-lite"/>
    </source>
</evidence>
<name>A0A383EA71_9ZZZZ</name>
<proteinExistence type="predicted"/>
<feature type="region of interest" description="Disordered" evidence="1">
    <location>
        <begin position="1"/>
        <end position="55"/>
    </location>
</feature>
<gene>
    <name evidence="2" type="ORF">METZ01_LOCUS506368</name>
</gene>
<feature type="compositionally biased region" description="Polar residues" evidence="1">
    <location>
        <begin position="16"/>
        <end position="33"/>
    </location>
</feature>
<reference evidence="2" key="1">
    <citation type="submission" date="2018-05" db="EMBL/GenBank/DDBJ databases">
        <authorList>
            <person name="Lanie J.A."/>
            <person name="Ng W.-L."/>
            <person name="Kazmierczak K.M."/>
            <person name="Andrzejewski T.M."/>
            <person name="Davidsen T.M."/>
            <person name="Wayne K.J."/>
            <person name="Tettelin H."/>
            <person name="Glass J.I."/>
            <person name="Rusch D."/>
            <person name="Podicherti R."/>
            <person name="Tsui H.-C.T."/>
            <person name="Winkler M.E."/>
        </authorList>
    </citation>
    <scope>NUCLEOTIDE SEQUENCE</scope>
</reference>
<organism evidence="2">
    <name type="scientific">marine metagenome</name>
    <dbReference type="NCBI Taxonomy" id="408172"/>
    <lineage>
        <taxon>unclassified sequences</taxon>
        <taxon>metagenomes</taxon>
        <taxon>ecological metagenomes</taxon>
    </lineage>
</organism>
<evidence type="ECO:0000313" key="2">
    <source>
        <dbReference type="EMBL" id="SVE53514.1"/>
    </source>
</evidence>
<protein>
    <submittedName>
        <fullName evidence="2">Uncharacterized protein</fullName>
    </submittedName>
</protein>